<dbReference type="RefSeq" id="XP_008715832.1">
    <property type="nucleotide sequence ID" value="XM_008717610.1"/>
</dbReference>
<dbReference type="Gene3D" id="1.50.10.20">
    <property type="match status" value="1"/>
</dbReference>
<dbReference type="GeneID" id="19970597"/>
<feature type="region of interest" description="Disordered" evidence="1">
    <location>
        <begin position="276"/>
        <end position="295"/>
    </location>
</feature>
<reference evidence="2 3" key="1">
    <citation type="submission" date="2013-03" db="EMBL/GenBank/DDBJ databases">
        <title>The Genome Sequence of Phialophora europaea CBS 101466.</title>
        <authorList>
            <consortium name="The Broad Institute Genomics Platform"/>
            <person name="Cuomo C."/>
            <person name="de Hoog S."/>
            <person name="Gorbushina A."/>
            <person name="Walker B."/>
            <person name="Young S.K."/>
            <person name="Zeng Q."/>
            <person name="Gargeya S."/>
            <person name="Fitzgerald M."/>
            <person name="Haas B."/>
            <person name="Abouelleil A."/>
            <person name="Allen A.W."/>
            <person name="Alvarado L."/>
            <person name="Arachchi H.M."/>
            <person name="Berlin A.M."/>
            <person name="Chapman S.B."/>
            <person name="Gainer-Dewar J."/>
            <person name="Goldberg J."/>
            <person name="Griggs A."/>
            <person name="Gujja S."/>
            <person name="Hansen M."/>
            <person name="Howarth C."/>
            <person name="Imamovic A."/>
            <person name="Ireland A."/>
            <person name="Larimer J."/>
            <person name="McCowan C."/>
            <person name="Murphy C."/>
            <person name="Pearson M."/>
            <person name="Poon T.W."/>
            <person name="Priest M."/>
            <person name="Roberts A."/>
            <person name="Saif S."/>
            <person name="Shea T."/>
            <person name="Sisk P."/>
            <person name="Sykes S."/>
            <person name="Wortman J."/>
            <person name="Nusbaum C."/>
            <person name="Birren B."/>
        </authorList>
    </citation>
    <scope>NUCLEOTIDE SEQUENCE [LARGE SCALE GENOMIC DNA]</scope>
    <source>
        <strain evidence="2 3">CBS 101466</strain>
    </source>
</reference>
<evidence type="ECO:0000313" key="2">
    <source>
        <dbReference type="EMBL" id="ETN41323.1"/>
    </source>
</evidence>
<feature type="compositionally biased region" description="Acidic residues" evidence="1">
    <location>
        <begin position="450"/>
        <end position="460"/>
    </location>
</feature>
<dbReference type="Pfam" id="PF03663">
    <property type="entry name" value="Glyco_hydro_76"/>
    <property type="match status" value="1"/>
</dbReference>
<dbReference type="Proteomes" id="UP000030752">
    <property type="component" value="Unassembled WGS sequence"/>
</dbReference>
<dbReference type="STRING" id="1220924.W2RZV1"/>
<dbReference type="InterPro" id="IPR053169">
    <property type="entry name" value="MUG_Protein"/>
</dbReference>
<feature type="region of interest" description="Disordered" evidence="1">
    <location>
        <begin position="442"/>
        <end position="478"/>
    </location>
</feature>
<accession>W2RZV1</accession>
<dbReference type="PANTHER" id="PTHR47791:SF2">
    <property type="entry name" value="ENDO MANNANASE, GH76 FAMILY (EUROFUNG)"/>
    <property type="match status" value="1"/>
</dbReference>
<evidence type="ECO:0000313" key="3">
    <source>
        <dbReference type="Proteomes" id="UP000030752"/>
    </source>
</evidence>
<dbReference type="VEuPathDB" id="FungiDB:HMPREF1541_03258"/>
<sequence length="511" mass="55758">MALSSALTSPLHYSTTILPNGQTWLDSSVSNNTAAFLANTQSAIDIYMASGLSNGMIDGIEYWQAANGYTAMVLHDAWSGSTANHGTLLDNLTVVMSSTGHDDAHDGGSARTRGFINEFNDDSLWWGLAALETWELLPDKVMAEPLVAAARHVWDHVSNFTLPKGTKAADGTDMSGGVIWTARAGEGAVNSITSGLFAELGARLAVHEQQFSEKRERYMQESQEALGWILRTRYNEAEKLVMDTIDYKTGETHDWTFTYNTGQTIAAAVALYKALQQTEPRPSSNSNENNTRAHPRAFTIPFFRTRDRQLSSSLTNPSPSNPPTAAQYLRTALDMALPSLTRTSSPRWIDAATGILTELDAYPGNPPLNATQNNDAVGFKSVLLRSLVKLCRALREGDDLESARGGGGGGSGDVDRDAAQVKLKEFVQRQFMGVMTLNRDFRRSSSRKDDDDDDGDNDEGGVDKEEDPPLRFGPWWAGPWDTPTSHSQMAALDVVAALWGVTERGPVDYIV</sequence>
<evidence type="ECO:0000256" key="1">
    <source>
        <dbReference type="SAM" id="MobiDB-lite"/>
    </source>
</evidence>
<feature type="compositionally biased region" description="Low complexity" evidence="1">
    <location>
        <begin position="278"/>
        <end position="292"/>
    </location>
</feature>
<organism evidence="2 3">
    <name type="scientific">Cyphellophora europaea (strain CBS 101466)</name>
    <name type="common">Phialophora europaea</name>
    <dbReference type="NCBI Taxonomy" id="1220924"/>
    <lineage>
        <taxon>Eukaryota</taxon>
        <taxon>Fungi</taxon>
        <taxon>Dikarya</taxon>
        <taxon>Ascomycota</taxon>
        <taxon>Pezizomycotina</taxon>
        <taxon>Eurotiomycetes</taxon>
        <taxon>Chaetothyriomycetidae</taxon>
        <taxon>Chaetothyriales</taxon>
        <taxon>Cyphellophoraceae</taxon>
        <taxon>Cyphellophora</taxon>
    </lineage>
</organism>
<dbReference type="InParanoid" id="W2RZV1"/>
<dbReference type="AlphaFoldDB" id="W2RZV1"/>
<dbReference type="PANTHER" id="PTHR47791">
    <property type="entry name" value="MEIOTICALLY UP-REGULATED GENE 191 PROTEIN"/>
    <property type="match status" value="1"/>
</dbReference>
<gene>
    <name evidence="2" type="ORF">HMPREF1541_03258</name>
</gene>
<dbReference type="eggNOG" id="ENOG502S9UU">
    <property type="taxonomic scope" value="Eukaryota"/>
</dbReference>
<name>W2RZV1_CYPE1</name>
<dbReference type="GO" id="GO:0005975">
    <property type="term" value="P:carbohydrate metabolic process"/>
    <property type="evidence" value="ECO:0007669"/>
    <property type="project" value="InterPro"/>
</dbReference>
<proteinExistence type="predicted"/>
<dbReference type="HOGENOM" id="CLU_030049_2_0_1"/>
<dbReference type="EMBL" id="KB822719">
    <property type="protein sequence ID" value="ETN41323.1"/>
    <property type="molecule type" value="Genomic_DNA"/>
</dbReference>
<dbReference type="OrthoDB" id="9984024at2759"/>
<protein>
    <recommendedName>
        <fullName evidence="4">Mannan endo-1,6-alpha-mannosidase</fullName>
    </recommendedName>
</protein>
<dbReference type="SUPFAM" id="SSF48208">
    <property type="entry name" value="Six-hairpin glycosidases"/>
    <property type="match status" value="1"/>
</dbReference>
<dbReference type="InterPro" id="IPR005198">
    <property type="entry name" value="Glyco_hydro_76"/>
</dbReference>
<dbReference type="InterPro" id="IPR008928">
    <property type="entry name" value="6-hairpin_glycosidase_sf"/>
</dbReference>
<keyword evidence="3" id="KW-1185">Reference proteome</keyword>
<evidence type="ECO:0008006" key="4">
    <source>
        <dbReference type="Google" id="ProtNLM"/>
    </source>
</evidence>